<dbReference type="AlphaFoldDB" id="A0A9N9HWU8"/>
<name>A0A9N9HWU8_9GLOM</name>
<protein>
    <submittedName>
        <fullName evidence="1">10563_t:CDS:1</fullName>
    </submittedName>
</protein>
<keyword evidence="2" id="KW-1185">Reference proteome</keyword>
<comment type="caution">
    <text evidence="1">The sequence shown here is derived from an EMBL/GenBank/DDBJ whole genome shotgun (WGS) entry which is preliminary data.</text>
</comment>
<dbReference type="OrthoDB" id="2410676at2759"/>
<dbReference type="EMBL" id="CAJVPQ010008770">
    <property type="protein sequence ID" value="CAG8709830.1"/>
    <property type="molecule type" value="Genomic_DNA"/>
</dbReference>
<accession>A0A9N9HWU8</accession>
<reference evidence="1" key="1">
    <citation type="submission" date="2021-06" db="EMBL/GenBank/DDBJ databases">
        <authorList>
            <person name="Kallberg Y."/>
            <person name="Tangrot J."/>
            <person name="Rosling A."/>
        </authorList>
    </citation>
    <scope>NUCLEOTIDE SEQUENCE</scope>
    <source>
        <strain evidence="1">UK204</strain>
    </source>
</reference>
<feature type="non-terminal residue" evidence="1">
    <location>
        <position position="1"/>
    </location>
</feature>
<dbReference type="Proteomes" id="UP000789570">
    <property type="component" value="Unassembled WGS sequence"/>
</dbReference>
<sequence>KYYSKYIGIINPAKFTPPYEEYVYYSPDKWIEAKKHQLRRRLDKAVYGPIPDFSGRFTFELISTISYYEKYYVVLRNGPDTAFMLVR</sequence>
<evidence type="ECO:0000313" key="1">
    <source>
        <dbReference type="EMBL" id="CAG8709830.1"/>
    </source>
</evidence>
<proteinExistence type="predicted"/>
<evidence type="ECO:0000313" key="2">
    <source>
        <dbReference type="Proteomes" id="UP000789570"/>
    </source>
</evidence>
<organism evidence="1 2">
    <name type="scientific">Funneliformis caledonium</name>
    <dbReference type="NCBI Taxonomy" id="1117310"/>
    <lineage>
        <taxon>Eukaryota</taxon>
        <taxon>Fungi</taxon>
        <taxon>Fungi incertae sedis</taxon>
        <taxon>Mucoromycota</taxon>
        <taxon>Glomeromycotina</taxon>
        <taxon>Glomeromycetes</taxon>
        <taxon>Glomerales</taxon>
        <taxon>Glomeraceae</taxon>
        <taxon>Funneliformis</taxon>
    </lineage>
</organism>
<gene>
    <name evidence="1" type="ORF">FCALED_LOCUS13864</name>
</gene>